<evidence type="ECO:0000313" key="2">
    <source>
        <dbReference type="Proteomes" id="UP000325684"/>
    </source>
</evidence>
<keyword evidence="2" id="KW-1185">Reference proteome</keyword>
<accession>A0A5N3P6X6</accession>
<dbReference type="AlphaFoldDB" id="A0A5N3P6X6"/>
<dbReference type="SUPFAM" id="SSF63829">
    <property type="entry name" value="Calcium-dependent phosphotriesterase"/>
    <property type="match status" value="1"/>
</dbReference>
<evidence type="ECO:0000313" key="1">
    <source>
        <dbReference type="EMBL" id="KAB0265479.1"/>
    </source>
</evidence>
<comment type="caution">
    <text evidence="1">The sequence shown here is derived from an EMBL/GenBank/DDBJ whole genome shotgun (WGS) entry which is preliminary data.</text>
</comment>
<proteinExistence type="predicted"/>
<dbReference type="RefSeq" id="WP_150947254.1">
    <property type="nucleotide sequence ID" value="NZ_VCMV01000035.1"/>
</dbReference>
<organism evidence="1 2">
    <name type="scientific">Microvirga brassicacearum</name>
    <dbReference type="NCBI Taxonomy" id="2580413"/>
    <lineage>
        <taxon>Bacteria</taxon>
        <taxon>Pseudomonadati</taxon>
        <taxon>Pseudomonadota</taxon>
        <taxon>Alphaproteobacteria</taxon>
        <taxon>Hyphomicrobiales</taxon>
        <taxon>Methylobacteriaceae</taxon>
        <taxon>Microvirga</taxon>
    </lineage>
</organism>
<dbReference type="EMBL" id="VCMV01000035">
    <property type="protein sequence ID" value="KAB0265479.1"/>
    <property type="molecule type" value="Genomic_DNA"/>
</dbReference>
<reference evidence="1 2" key="1">
    <citation type="journal article" date="2019" name="Microorganisms">
        <title>Genome Insights into the Novel Species Microvirga brassicacearum, a Rapeseed Endophyte with Biotechnological Potential.</title>
        <authorList>
            <person name="Jimenez-Gomez A."/>
            <person name="Saati-Santamaria Z."/>
            <person name="Igual J.M."/>
            <person name="Rivas R."/>
            <person name="Mateos P.F."/>
            <person name="Garcia-Fraile P."/>
        </authorList>
    </citation>
    <scope>NUCLEOTIDE SEQUENCE [LARGE SCALE GENOMIC DNA]</scope>
    <source>
        <strain evidence="1 2">CDVBN77</strain>
    </source>
</reference>
<name>A0A5N3P6X6_9HYPH</name>
<sequence>MEGSPGSYPDDRRVSTIKARKEGQYLIANYANNGPYDALIRIDPKAAELTSADVFQVPGGQAVCQFEAASHGKRVVNLTADGRLRVYDSAPEWKQVVQFDAVPAFDCASGARTPTPALTLVGESALVSDPVNKRIREYSLGSLHQGLDLPVDGLPANLASGGG</sequence>
<dbReference type="Proteomes" id="UP000325684">
    <property type="component" value="Unassembled WGS sequence"/>
</dbReference>
<dbReference type="OrthoDB" id="9810636at2"/>
<gene>
    <name evidence="1" type="ORF">FEZ63_18590</name>
</gene>
<protein>
    <submittedName>
        <fullName evidence="1">Uncharacterized protein</fullName>
    </submittedName>
</protein>